<dbReference type="Pfam" id="PF00685">
    <property type="entry name" value="Sulfotransfer_1"/>
    <property type="match status" value="1"/>
</dbReference>
<sequence>MPVIKVSDESGDTMTLLEVNGHYLPVLRIPGYNQEKEVRSMELWEARPDDILLCAYPKSGTHWIWEAVCMLFNGKAERIQSMKEIAMLEGSSKMAFDKLASPRILNTHLLYQQLPSDFKSKKCKLIYLLRNPKDVAVSFYNHHIKLKDYEYTGSWDHYLDRFMNGKVDYGSWFDYVLHWEQQLSRNTDTTHIIDPLREVKRLCEFLEKDIELQVLQDIVHLCDFNKMKKDKDPLEDLDEWKDQQPGMYRKGKE</sequence>
<dbReference type="Gene3D" id="3.40.50.300">
    <property type="entry name" value="P-loop containing nucleotide triphosphate hydrolases"/>
    <property type="match status" value="1"/>
</dbReference>
<keyword evidence="5" id="KW-1185">Reference proteome</keyword>
<evidence type="ECO:0000259" key="3">
    <source>
        <dbReference type="Pfam" id="PF00685"/>
    </source>
</evidence>
<proteinExistence type="inferred from homology"/>
<feature type="domain" description="Sulfotransferase" evidence="3">
    <location>
        <begin position="48"/>
        <end position="232"/>
    </location>
</feature>
<dbReference type="InterPro" id="IPR027417">
    <property type="entry name" value="P-loop_NTPase"/>
</dbReference>
<name>A0ABQ9F3A2_TEGGR</name>
<dbReference type="SUPFAM" id="SSF52540">
    <property type="entry name" value="P-loop containing nucleoside triphosphate hydrolases"/>
    <property type="match status" value="1"/>
</dbReference>
<comment type="similarity">
    <text evidence="1">Belongs to the sulfotransferase 1 family.</text>
</comment>
<accession>A0ABQ9F3A2</accession>
<dbReference type="PANTHER" id="PTHR11783">
    <property type="entry name" value="SULFOTRANSFERASE SULT"/>
    <property type="match status" value="1"/>
</dbReference>
<protein>
    <recommendedName>
        <fullName evidence="3">Sulfotransferase domain-containing protein</fullName>
    </recommendedName>
</protein>
<evidence type="ECO:0000313" key="4">
    <source>
        <dbReference type="EMBL" id="KAJ8311885.1"/>
    </source>
</evidence>
<dbReference type="Proteomes" id="UP001217089">
    <property type="component" value="Unassembled WGS sequence"/>
</dbReference>
<evidence type="ECO:0000256" key="1">
    <source>
        <dbReference type="ARBA" id="ARBA00005771"/>
    </source>
</evidence>
<keyword evidence="2" id="KW-0808">Transferase</keyword>
<dbReference type="InterPro" id="IPR000863">
    <property type="entry name" value="Sulfotransferase_dom"/>
</dbReference>
<dbReference type="EMBL" id="JARBDR010000457">
    <property type="protein sequence ID" value="KAJ8311885.1"/>
    <property type="molecule type" value="Genomic_DNA"/>
</dbReference>
<gene>
    <name evidence="4" type="ORF">KUTeg_010562</name>
</gene>
<evidence type="ECO:0000256" key="2">
    <source>
        <dbReference type="ARBA" id="ARBA00022679"/>
    </source>
</evidence>
<comment type="caution">
    <text evidence="4">The sequence shown here is derived from an EMBL/GenBank/DDBJ whole genome shotgun (WGS) entry which is preliminary data.</text>
</comment>
<reference evidence="4 5" key="1">
    <citation type="submission" date="2022-12" db="EMBL/GenBank/DDBJ databases">
        <title>Chromosome-level genome of Tegillarca granosa.</title>
        <authorList>
            <person name="Kim J."/>
        </authorList>
    </citation>
    <scope>NUCLEOTIDE SEQUENCE [LARGE SCALE GENOMIC DNA]</scope>
    <source>
        <strain evidence="4">Teg-2019</strain>
        <tissue evidence="4">Adductor muscle</tissue>
    </source>
</reference>
<evidence type="ECO:0000313" key="5">
    <source>
        <dbReference type="Proteomes" id="UP001217089"/>
    </source>
</evidence>
<organism evidence="4 5">
    <name type="scientific">Tegillarca granosa</name>
    <name type="common">Malaysian cockle</name>
    <name type="synonym">Anadara granosa</name>
    <dbReference type="NCBI Taxonomy" id="220873"/>
    <lineage>
        <taxon>Eukaryota</taxon>
        <taxon>Metazoa</taxon>
        <taxon>Spiralia</taxon>
        <taxon>Lophotrochozoa</taxon>
        <taxon>Mollusca</taxon>
        <taxon>Bivalvia</taxon>
        <taxon>Autobranchia</taxon>
        <taxon>Pteriomorphia</taxon>
        <taxon>Arcoida</taxon>
        <taxon>Arcoidea</taxon>
        <taxon>Arcidae</taxon>
        <taxon>Tegillarca</taxon>
    </lineage>
</organism>